<dbReference type="SUPFAM" id="SSF101936">
    <property type="entry name" value="DNA-binding pseudobarrel domain"/>
    <property type="match status" value="1"/>
</dbReference>
<dbReference type="PANTHER" id="PTHR34269:SF11">
    <property type="entry name" value="B3 DOMAIN PROTEIN"/>
    <property type="match status" value="1"/>
</dbReference>
<dbReference type="AlphaFoldDB" id="A0A9Q0H1M7"/>
<comment type="subcellular location">
    <subcellularLocation>
        <location evidence="1">Nucleus</location>
    </subcellularLocation>
</comment>
<keyword evidence="3" id="KW-0238">DNA-binding</keyword>
<organism evidence="6 7">
    <name type="scientific">Protea cynaroides</name>
    <dbReference type="NCBI Taxonomy" id="273540"/>
    <lineage>
        <taxon>Eukaryota</taxon>
        <taxon>Viridiplantae</taxon>
        <taxon>Streptophyta</taxon>
        <taxon>Embryophyta</taxon>
        <taxon>Tracheophyta</taxon>
        <taxon>Spermatophyta</taxon>
        <taxon>Magnoliopsida</taxon>
        <taxon>Proteales</taxon>
        <taxon>Proteaceae</taxon>
        <taxon>Protea</taxon>
    </lineage>
</organism>
<dbReference type="GO" id="GO:0003677">
    <property type="term" value="F:DNA binding"/>
    <property type="evidence" value="ECO:0007669"/>
    <property type="project" value="UniProtKB-KW"/>
</dbReference>
<dbReference type="InterPro" id="IPR003340">
    <property type="entry name" value="B3_DNA-bd"/>
</dbReference>
<comment type="caution">
    <text evidence="6">The sequence shown here is derived from an EMBL/GenBank/DDBJ whole genome shotgun (WGS) entry which is preliminary data.</text>
</comment>
<dbReference type="CDD" id="cd10017">
    <property type="entry name" value="B3_DNA"/>
    <property type="match status" value="1"/>
</dbReference>
<keyword evidence="2" id="KW-0805">Transcription regulation</keyword>
<keyword evidence="5" id="KW-0539">Nucleus</keyword>
<evidence type="ECO:0000256" key="3">
    <source>
        <dbReference type="ARBA" id="ARBA00023125"/>
    </source>
</evidence>
<dbReference type="PANTHER" id="PTHR34269">
    <property type="entry name" value="TRANSCRIPTION FACTOR B3-DOMAIN FAMILY-RELATED"/>
    <property type="match status" value="1"/>
</dbReference>
<evidence type="ECO:0008006" key="8">
    <source>
        <dbReference type="Google" id="ProtNLM"/>
    </source>
</evidence>
<dbReference type="GO" id="GO:0005634">
    <property type="term" value="C:nucleus"/>
    <property type="evidence" value="ECO:0007669"/>
    <property type="project" value="UniProtKB-SubCell"/>
</dbReference>
<dbReference type="Proteomes" id="UP001141806">
    <property type="component" value="Unassembled WGS sequence"/>
</dbReference>
<keyword evidence="4" id="KW-0804">Transcription</keyword>
<evidence type="ECO:0000256" key="4">
    <source>
        <dbReference type="ARBA" id="ARBA00023163"/>
    </source>
</evidence>
<accession>A0A9Q0H1M7</accession>
<protein>
    <recommendedName>
        <fullName evidence="8">TF-B3 domain-containing protein</fullName>
    </recommendedName>
</protein>
<keyword evidence="7" id="KW-1185">Reference proteome</keyword>
<dbReference type="InterPro" id="IPR015300">
    <property type="entry name" value="DNA-bd_pseudobarrel_sf"/>
</dbReference>
<reference evidence="6" key="1">
    <citation type="journal article" date="2023" name="Plant J.">
        <title>The genome of the king protea, Protea cynaroides.</title>
        <authorList>
            <person name="Chang J."/>
            <person name="Duong T.A."/>
            <person name="Schoeman C."/>
            <person name="Ma X."/>
            <person name="Roodt D."/>
            <person name="Barker N."/>
            <person name="Li Z."/>
            <person name="Van de Peer Y."/>
            <person name="Mizrachi E."/>
        </authorList>
    </citation>
    <scope>NUCLEOTIDE SEQUENCE</scope>
    <source>
        <tissue evidence="6">Young leaves</tissue>
    </source>
</reference>
<evidence type="ECO:0000313" key="6">
    <source>
        <dbReference type="EMBL" id="KAJ4956618.1"/>
    </source>
</evidence>
<dbReference type="EMBL" id="JAMYWD010000011">
    <property type="protein sequence ID" value="KAJ4956618.1"/>
    <property type="molecule type" value="Genomic_DNA"/>
</dbReference>
<sequence>MWRRTVFNNFFNRDDPPQEVDIRVDGLNYNFFNRDDPPQEVDKHPDHDLPQEIDNRVDNHPIQWPVKKVLSGRDVNDGQLTIHRRQAKECIYDQLPPDDKISVDHGDHLLIRVRDCETEMEYPLQLWKKKDGSYVLTEGWKRCFVRQRGLVAGEEVGFRWDQELRGLQFTVLSRVLGQSRPGMEAGQSMR</sequence>
<gene>
    <name evidence="6" type="ORF">NE237_013401</name>
</gene>
<proteinExistence type="predicted"/>
<evidence type="ECO:0000256" key="1">
    <source>
        <dbReference type="ARBA" id="ARBA00004123"/>
    </source>
</evidence>
<evidence type="ECO:0000313" key="7">
    <source>
        <dbReference type="Proteomes" id="UP001141806"/>
    </source>
</evidence>
<evidence type="ECO:0000256" key="5">
    <source>
        <dbReference type="ARBA" id="ARBA00023242"/>
    </source>
</evidence>
<evidence type="ECO:0000256" key="2">
    <source>
        <dbReference type="ARBA" id="ARBA00023015"/>
    </source>
</evidence>
<dbReference type="InterPro" id="IPR051442">
    <property type="entry name" value="B3_domain"/>
</dbReference>
<name>A0A9Q0H1M7_9MAGN</name>
<dbReference type="Gene3D" id="2.40.330.10">
    <property type="entry name" value="DNA-binding pseudobarrel domain"/>
    <property type="match status" value="1"/>
</dbReference>
<dbReference type="OrthoDB" id="608326at2759"/>